<feature type="transmembrane region" description="Helical" evidence="14">
    <location>
        <begin position="230"/>
        <end position="256"/>
    </location>
</feature>
<evidence type="ECO:0000256" key="8">
    <source>
        <dbReference type="ARBA" id="ARBA00023053"/>
    </source>
</evidence>
<comment type="similarity">
    <text evidence="2 13">Belongs to the sodium:solute symporter (SSF) (TC 2.A.21) family.</text>
</comment>
<keyword evidence="10 14" id="KW-0472">Membrane</keyword>
<dbReference type="InterPro" id="IPR038377">
    <property type="entry name" value="Na/Glc_symporter_sf"/>
</dbReference>
<keyword evidence="3 14" id="KW-0813">Transport</keyword>
<evidence type="ECO:0000256" key="1">
    <source>
        <dbReference type="ARBA" id="ARBA00004651"/>
    </source>
</evidence>
<keyword evidence="14" id="KW-0029">Amino-acid transport</keyword>
<name>A0ABT9WPV0_9BACI</name>
<evidence type="ECO:0000313" key="15">
    <source>
        <dbReference type="EMBL" id="MDQ0174795.1"/>
    </source>
</evidence>
<keyword evidence="4 14" id="KW-1003">Cell membrane</keyword>
<keyword evidence="7 14" id="KW-1133">Transmembrane helix</keyword>
<evidence type="ECO:0000256" key="14">
    <source>
        <dbReference type="RuleBase" id="RU366012"/>
    </source>
</evidence>
<keyword evidence="8 14" id="KW-0915">Sodium</keyword>
<feature type="transmembrane region" description="Helical" evidence="14">
    <location>
        <begin position="277"/>
        <end position="303"/>
    </location>
</feature>
<reference evidence="15 16" key="1">
    <citation type="submission" date="2023-07" db="EMBL/GenBank/DDBJ databases">
        <title>Genomic Encyclopedia of Type Strains, Phase IV (KMG-IV): sequencing the most valuable type-strain genomes for metagenomic binning, comparative biology and taxonomic classification.</title>
        <authorList>
            <person name="Goeker M."/>
        </authorList>
    </citation>
    <scope>NUCLEOTIDE SEQUENCE [LARGE SCALE GENOMIC DNA]</scope>
    <source>
        <strain evidence="15 16">DSM 23837</strain>
    </source>
</reference>
<keyword evidence="11 14" id="KW-0739">Sodium transport</keyword>
<evidence type="ECO:0000256" key="12">
    <source>
        <dbReference type="ARBA" id="ARBA00033708"/>
    </source>
</evidence>
<sequence length="490" mass="53267">MNDSGTYIVFIEIAIYLISLLGIGFYFSKKGLDHSDFFLGGNKLPGWALAFSERATGESAYMFLGAVGFIYISGLSGIWILAGMFFGVVFSWLFLAKRFMEERKKYNVYTLPDYLAVKFPQHGQLIRWISSIIIGTFFIFYISGQFAGTGKTLYSISGVNITWGTIIISVIIIAYSCMGGFMSVVWTDVVQSFLMLATFIVVPIVAYSEIHAQHLSISHSLVEMGNGGNSWTGGLTGISLGVLIFANFSWFFGWLGGQPQLSSRFMALKDEKEVKQAKIVALSWTLVVYVGAFLVGIFGIALYEQGTLTDSEMLLPFMLADLLPPWAAGIFIASILAAIMSTASSQLMVITTSVSEDIIHKSLNIKLTSRSLVTISRITVIAGGTLGLILSLVSDSLIYTVVSFAWAGIGNTFSAAILMTFFWKKTSGAGIVAAIITGFISAIVWTSSPLEDIVTSRASTFFIAIFTGIIVSLLIPDKKIEIANEAVETP</sequence>
<feature type="transmembrane region" description="Helical" evidence="14">
    <location>
        <begin position="7"/>
        <end position="27"/>
    </location>
</feature>
<feature type="transmembrane region" description="Helical" evidence="14">
    <location>
        <begin position="125"/>
        <end position="143"/>
    </location>
</feature>
<comment type="subcellular location">
    <subcellularLocation>
        <location evidence="1 14">Cell membrane</location>
        <topology evidence="1 14">Multi-pass membrane protein</topology>
    </subcellularLocation>
</comment>
<dbReference type="PROSITE" id="PS00456">
    <property type="entry name" value="NA_SOLUT_SYMP_1"/>
    <property type="match status" value="1"/>
</dbReference>
<keyword evidence="16" id="KW-1185">Reference proteome</keyword>
<comment type="function">
    <text evidence="14">Catalyzes the sodium-dependent uptake of extracellular L-proline.</text>
</comment>
<dbReference type="InterPro" id="IPR018212">
    <property type="entry name" value="Na/solute_symporter_CS"/>
</dbReference>
<accession>A0ABT9WPV0</accession>
<dbReference type="PROSITE" id="PS50283">
    <property type="entry name" value="NA_SOLUT_SYMP_3"/>
    <property type="match status" value="1"/>
</dbReference>
<dbReference type="CDD" id="cd11475">
    <property type="entry name" value="SLC5sbd_PutP"/>
    <property type="match status" value="1"/>
</dbReference>
<feature type="transmembrane region" description="Helical" evidence="14">
    <location>
        <begin position="193"/>
        <end position="210"/>
    </location>
</feature>
<keyword evidence="6 14" id="KW-0769">Symport</keyword>
<protein>
    <recommendedName>
        <fullName evidence="14">Sodium/proline symporter</fullName>
    </recommendedName>
    <alternativeName>
        <fullName evidence="14">Proline permease</fullName>
    </alternativeName>
</protein>
<keyword evidence="9 14" id="KW-0406">Ion transport</keyword>
<evidence type="ECO:0000313" key="16">
    <source>
        <dbReference type="Proteomes" id="UP001223586"/>
    </source>
</evidence>
<dbReference type="PANTHER" id="PTHR48086:SF3">
    <property type="entry name" value="SODIUM_PROLINE SYMPORTER"/>
    <property type="match status" value="1"/>
</dbReference>
<dbReference type="InterPro" id="IPR001734">
    <property type="entry name" value="Na/solute_symporter"/>
</dbReference>
<keyword evidence="5 14" id="KW-0812">Transmembrane</keyword>
<feature type="transmembrane region" description="Helical" evidence="14">
    <location>
        <begin position="69"/>
        <end position="95"/>
    </location>
</feature>
<evidence type="ECO:0000256" key="3">
    <source>
        <dbReference type="ARBA" id="ARBA00022448"/>
    </source>
</evidence>
<dbReference type="Gene3D" id="1.20.1730.10">
    <property type="entry name" value="Sodium/glucose cotransporter"/>
    <property type="match status" value="1"/>
</dbReference>
<comment type="catalytic activity">
    <reaction evidence="12">
        <text>L-proline(in) + Na(+)(in) = L-proline(out) + Na(+)(out)</text>
        <dbReference type="Rhea" id="RHEA:28967"/>
        <dbReference type="ChEBI" id="CHEBI:29101"/>
        <dbReference type="ChEBI" id="CHEBI:60039"/>
    </reaction>
</comment>
<evidence type="ECO:0000256" key="4">
    <source>
        <dbReference type="ARBA" id="ARBA00022475"/>
    </source>
</evidence>
<dbReference type="InterPro" id="IPR050277">
    <property type="entry name" value="Sodium:Solute_Symporter"/>
</dbReference>
<feature type="transmembrane region" description="Helical" evidence="14">
    <location>
        <begin position="458"/>
        <end position="475"/>
    </location>
</feature>
<feature type="transmembrane region" description="Helical" evidence="14">
    <location>
        <begin position="429"/>
        <end position="446"/>
    </location>
</feature>
<evidence type="ECO:0000256" key="11">
    <source>
        <dbReference type="ARBA" id="ARBA00023201"/>
    </source>
</evidence>
<organism evidence="15 16">
    <name type="scientific">Bacillus chungangensis</name>
    <dbReference type="NCBI Taxonomy" id="587633"/>
    <lineage>
        <taxon>Bacteria</taxon>
        <taxon>Bacillati</taxon>
        <taxon>Bacillota</taxon>
        <taxon>Bacilli</taxon>
        <taxon>Bacillales</taxon>
        <taxon>Bacillaceae</taxon>
        <taxon>Bacillus</taxon>
    </lineage>
</organism>
<evidence type="ECO:0000256" key="5">
    <source>
        <dbReference type="ARBA" id="ARBA00022692"/>
    </source>
</evidence>
<evidence type="ECO:0000256" key="10">
    <source>
        <dbReference type="ARBA" id="ARBA00023136"/>
    </source>
</evidence>
<dbReference type="Pfam" id="PF00474">
    <property type="entry name" value="SSF"/>
    <property type="match status" value="1"/>
</dbReference>
<evidence type="ECO:0000256" key="7">
    <source>
        <dbReference type="ARBA" id="ARBA00022989"/>
    </source>
</evidence>
<comment type="caution">
    <text evidence="15">The sequence shown here is derived from an EMBL/GenBank/DDBJ whole genome shotgun (WGS) entry which is preliminary data.</text>
</comment>
<feature type="transmembrane region" description="Helical" evidence="14">
    <location>
        <begin position="371"/>
        <end position="392"/>
    </location>
</feature>
<gene>
    <name evidence="15" type="ORF">J2S08_000628</name>
</gene>
<proteinExistence type="inferred from homology"/>
<dbReference type="InterPro" id="IPR011851">
    <property type="entry name" value="Na/Pro_symporter"/>
</dbReference>
<evidence type="ECO:0000256" key="2">
    <source>
        <dbReference type="ARBA" id="ARBA00006434"/>
    </source>
</evidence>
<dbReference type="RefSeq" id="WP_307226549.1">
    <property type="nucleotide sequence ID" value="NZ_JAUSTT010000002.1"/>
</dbReference>
<feature type="transmembrane region" description="Helical" evidence="14">
    <location>
        <begin position="163"/>
        <end position="186"/>
    </location>
</feature>
<evidence type="ECO:0000256" key="9">
    <source>
        <dbReference type="ARBA" id="ARBA00023065"/>
    </source>
</evidence>
<dbReference type="NCBIfam" id="TIGR00813">
    <property type="entry name" value="sss"/>
    <property type="match status" value="1"/>
</dbReference>
<evidence type="ECO:0000256" key="13">
    <source>
        <dbReference type="RuleBase" id="RU362091"/>
    </source>
</evidence>
<dbReference type="PANTHER" id="PTHR48086">
    <property type="entry name" value="SODIUM/PROLINE SYMPORTER-RELATED"/>
    <property type="match status" value="1"/>
</dbReference>
<dbReference type="EMBL" id="JAUSTT010000002">
    <property type="protein sequence ID" value="MDQ0174795.1"/>
    <property type="molecule type" value="Genomic_DNA"/>
</dbReference>
<feature type="transmembrane region" description="Helical" evidence="14">
    <location>
        <begin position="323"/>
        <end position="350"/>
    </location>
</feature>
<evidence type="ECO:0000256" key="6">
    <source>
        <dbReference type="ARBA" id="ARBA00022847"/>
    </source>
</evidence>
<dbReference type="Proteomes" id="UP001223586">
    <property type="component" value="Unassembled WGS sequence"/>
</dbReference>
<feature type="transmembrane region" description="Helical" evidence="14">
    <location>
        <begin position="398"/>
        <end position="422"/>
    </location>
</feature>